<dbReference type="InterPro" id="IPR046947">
    <property type="entry name" value="LytR-like"/>
</dbReference>
<comment type="caution">
    <text evidence="4">The sequence shown here is derived from an EMBL/GenBank/DDBJ whole genome shotgun (WGS) entry which is preliminary data.</text>
</comment>
<dbReference type="Pfam" id="PF00072">
    <property type="entry name" value="Response_reg"/>
    <property type="match status" value="1"/>
</dbReference>
<evidence type="ECO:0000256" key="1">
    <source>
        <dbReference type="PROSITE-ProRule" id="PRU00169"/>
    </source>
</evidence>
<dbReference type="Gene3D" id="3.40.50.2300">
    <property type="match status" value="1"/>
</dbReference>
<name>A0A0K9G5L2_9BACI</name>
<feature type="domain" description="Response regulatory" evidence="2">
    <location>
        <begin position="3"/>
        <end position="120"/>
    </location>
</feature>
<organism evidence="4 5">
    <name type="scientific">Peribacillus loiseleuriae</name>
    <dbReference type="NCBI Taxonomy" id="1679170"/>
    <lineage>
        <taxon>Bacteria</taxon>
        <taxon>Bacillati</taxon>
        <taxon>Bacillota</taxon>
        <taxon>Bacilli</taxon>
        <taxon>Bacillales</taxon>
        <taxon>Bacillaceae</taxon>
        <taxon>Peribacillus</taxon>
    </lineage>
</organism>
<dbReference type="Gene3D" id="2.40.50.1020">
    <property type="entry name" value="LytTr DNA-binding domain"/>
    <property type="match status" value="1"/>
</dbReference>
<evidence type="ECO:0000259" key="3">
    <source>
        <dbReference type="PROSITE" id="PS50930"/>
    </source>
</evidence>
<dbReference type="PROSITE" id="PS50110">
    <property type="entry name" value="RESPONSE_REGULATORY"/>
    <property type="match status" value="1"/>
</dbReference>
<dbReference type="AlphaFoldDB" id="A0A0K9G5L2"/>
<proteinExistence type="predicted"/>
<dbReference type="GO" id="GO:0003677">
    <property type="term" value="F:DNA binding"/>
    <property type="evidence" value="ECO:0007669"/>
    <property type="project" value="InterPro"/>
</dbReference>
<dbReference type="PROSITE" id="PS50930">
    <property type="entry name" value="HTH_LYTTR"/>
    <property type="match status" value="1"/>
</dbReference>
<dbReference type="InterPro" id="IPR001789">
    <property type="entry name" value="Sig_transdc_resp-reg_receiver"/>
</dbReference>
<evidence type="ECO:0000259" key="2">
    <source>
        <dbReference type="PROSITE" id="PS50110"/>
    </source>
</evidence>
<dbReference type="EMBL" id="LFZW01000003">
    <property type="protein sequence ID" value="KMY41497.1"/>
    <property type="molecule type" value="Genomic_DNA"/>
</dbReference>
<dbReference type="PATRIC" id="fig|1679170.3.peg.5567"/>
<dbReference type="STRING" id="1679170.AC625_24770"/>
<sequence>MTQILIIEDEEKIQQFLEHALFELDEDLQLSFSGSATDALVMAQKKQFDVFIVDIQLLDYKGTDLVKQLRSIQTYKYTPIIFETAIVSEELRAYRELKCYHYLMKPYTKEEVQKIVAEVLDYLQQPIIDDRTVRIEQKGFIFEYRLQDILYIESFGKKMVIHLLTEQGELRQEKIAGYSLKAMLELLDDGPFVQCHKSYILNKTYVEAIQKADNLVKLRHCLDPLPIGLKYRSQVLES</sequence>
<gene>
    <name evidence="4" type="ORF">AC625_24770</name>
</gene>
<dbReference type="Proteomes" id="UP000037146">
    <property type="component" value="Unassembled WGS sequence"/>
</dbReference>
<reference evidence="5" key="1">
    <citation type="submission" date="2015-07" db="EMBL/GenBank/DDBJ databases">
        <title>Genome sequencing project for genomic taxonomy and phylogenomics of Bacillus-like bacteria.</title>
        <authorList>
            <person name="Liu B."/>
            <person name="Wang J."/>
            <person name="Zhu Y."/>
            <person name="Liu G."/>
            <person name="Chen Q."/>
            <person name="Chen Z."/>
            <person name="Lan J."/>
            <person name="Che J."/>
            <person name="Ge C."/>
            <person name="Shi H."/>
            <person name="Pan Z."/>
            <person name="Liu X."/>
        </authorList>
    </citation>
    <scope>NUCLEOTIDE SEQUENCE [LARGE SCALE GENOMIC DNA]</scope>
    <source>
        <strain evidence="5">FJAT-27997</strain>
    </source>
</reference>
<dbReference type="InterPro" id="IPR011006">
    <property type="entry name" value="CheY-like_superfamily"/>
</dbReference>
<feature type="modified residue" description="4-aspartylphosphate" evidence="1">
    <location>
        <position position="54"/>
    </location>
</feature>
<dbReference type="SMART" id="SM00448">
    <property type="entry name" value="REC"/>
    <property type="match status" value="1"/>
</dbReference>
<protein>
    <submittedName>
        <fullName evidence="4">Uncharacterized protein</fullName>
    </submittedName>
</protein>
<keyword evidence="5" id="KW-1185">Reference proteome</keyword>
<evidence type="ECO:0000313" key="4">
    <source>
        <dbReference type="EMBL" id="KMY41497.1"/>
    </source>
</evidence>
<evidence type="ECO:0000313" key="5">
    <source>
        <dbReference type="Proteomes" id="UP000037146"/>
    </source>
</evidence>
<dbReference type="SUPFAM" id="SSF52172">
    <property type="entry name" value="CheY-like"/>
    <property type="match status" value="1"/>
</dbReference>
<keyword evidence="1" id="KW-0597">Phosphoprotein</keyword>
<dbReference type="RefSeq" id="WP_049684087.1">
    <property type="nucleotide sequence ID" value="NZ_LFZW01000003.1"/>
</dbReference>
<feature type="domain" description="HTH LytTR-type" evidence="3">
    <location>
        <begin position="141"/>
        <end position="238"/>
    </location>
</feature>
<dbReference type="PANTHER" id="PTHR37299:SF1">
    <property type="entry name" value="STAGE 0 SPORULATION PROTEIN A HOMOLOG"/>
    <property type="match status" value="1"/>
</dbReference>
<dbReference type="Pfam" id="PF04397">
    <property type="entry name" value="LytTR"/>
    <property type="match status" value="1"/>
</dbReference>
<dbReference type="SMART" id="SM00850">
    <property type="entry name" value="LytTR"/>
    <property type="match status" value="1"/>
</dbReference>
<dbReference type="PANTHER" id="PTHR37299">
    <property type="entry name" value="TRANSCRIPTIONAL REGULATOR-RELATED"/>
    <property type="match status" value="1"/>
</dbReference>
<dbReference type="InterPro" id="IPR007492">
    <property type="entry name" value="LytTR_DNA-bd_dom"/>
</dbReference>
<dbReference type="GO" id="GO:0000156">
    <property type="term" value="F:phosphorelay response regulator activity"/>
    <property type="evidence" value="ECO:0007669"/>
    <property type="project" value="InterPro"/>
</dbReference>
<accession>A0A0K9G5L2</accession>